<keyword evidence="5" id="KW-1185">Reference proteome</keyword>
<dbReference type="Proteomes" id="UP001385951">
    <property type="component" value="Unassembled WGS sequence"/>
</dbReference>
<reference evidence="4 5" key="1">
    <citation type="submission" date="2022-09" db="EMBL/GenBank/DDBJ databases">
        <authorList>
            <person name="Palmer J.M."/>
        </authorList>
    </citation>
    <scope>NUCLEOTIDE SEQUENCE [LARGE SCALE GENOMIC DNA]</scope>
    <source>
        <strain evidence="4 5">DSM 7382</strain>
    </source>
</reference>
<feature type="region of interest" description="Disordered" evidence="1">
    <location>
        <begin position="56"/>
        <end position="82"/>
    </location>
</feature>
<feature type="compositionally biased region" description="Polar residues" evidence="1">
    <location>
        <begin position="58"/>
        <end position="79"/>
    </location>
</feature>
<keyword evidence="2" id="KW-0732">Signal</keyword>
<comment type="caution">
    <text evidence="4">The sequence shown here is derived from an EMBL/GenBank/DDBJ whole genome shotgun (WGS) entry which is preliminary data.</text>
</comment>
<dbReference type="InterPro" id="IPR012337">
    <property type="entry name" value="RNaseH-like_sf"/>
</dbReference>
<organism evidence="4 5">
    <name type="scientific">Cerrena zonata</name>
    <dbReference type="NCBI Taxonomy" id="2478898"/>
    <lineage>
        <taxon>Eukaryota</taxon>
        <taxon>Fungi</taxon>
        <taxon>Dikarya</taxon>
        <taxon>Basidiomycota</taxon>
        <taxon>Agaricomycotina</taxon>
        <taxon>Agaricomycetes</taxon>
        <taxon>Polyporales</taxon>
        <taxon>Cerrenaceae</taxon>
        <taxon>Cerrena</taxon>
    </lineage>
</organism>
<proteinExistence type="predicted"/>
<evidence type="ECO:0000313" key="4">
    <source>
        <dbReference type="EMBL" id="KAK7693995.1"/>
    </source>
</evidence>
<dbReference type="GO" id="GO:0046983">
    <property type="term" value="F:protein dimerization activity"/>
    <property type="evidence" value="ECO:0007669"/>
    <property type="project" value="InterPro"/>
</dbReference>
<evidence type="ECO:0000313" key="5">
    <source>
        <dbReference type="Proteomes" id="UP001385951"/>
    </source>
</evidence>
<name>A0AAW0GSH1_9APHY</name>
<feature type="domain" description="HAT C-terminal dimerisation" evidence="3">
    <location>
        <begin position="102"/>
        <end position="179"/>
    </location>
</feature>
<evidence type="ECO:0000256" key="1">
    <source>
        <dbReference type="SAM" id="MobiDB-lite"/>
    </source>
</evidence>
<gene>
    <name evidence="4" type="ORF">QCA50_003571</name>
</gene>
<sequence>MIIQRLNKTLASAWSLLRVVIKGFALNTNTEWERAWINTAEEILREQWEQHYRPATRTVANTPSNTSASLDNSTEASSTRKNRHYHEDVDSFGISTDGDLITEYLESPILSSCADPIMYWSSQLAGGDPRAQFALDFLSAPAASTDVERAFSHGGLTVSKRRHALTHHSTRAATVLGSWAAIPGLLPEDTIVSDLKKRNKRTKKMEVDNVYVDNQELESDME</sequence>
<dbReference type="Pfam" id="PF05699">
    <property type="entry name" value="Dimer_Tnp_hAT"/>
    <property type="match status" value="1"/>
</dbReference>
<evidence type="ECO:0000259" key="3">
    <source>
        <dbReference type="Pfam" id="PF05699"/>
    </source>
</evidence>
<dbReference type="AlphaFoldDB" id="A0AAW0GSH1"/>
<evidence type="ECO:0000256" key="2">
    <source>
        <dbReference type="SAM" id="SignalP"/>
    </source>
</evidence>
<protein>
    <recommendedName>
        <fullName evidence="3">HAT C-terminal dimerisation domain-containing protein</fullName>
    </recommendedName>
</protein>
<dbReference type="SUPFAM" id="SSF53098">
    <property type="entry name" value="Ribonuclease H-like"/>
    <property type="match status" value="1"/>
</dbReference>
<feature type="chain" id="PRO_5043754507" description="HAT C-terminal dimerisation domain-containing protein" evidence="2">
    <location>
        <begin position="26"/>
        <end position="222"/>
    </location>
</feature>
<feature type="signal peptide" evidence="2">
    <location>
        <begin position="1"/>
        <end position="25"/>
    </location>
</feature>
<dbReference type="InterPro" id="IPR008906">
    <property type="entry name" value="HATC_C_dom"/>
</dbReference>
<dbReference type="EMBL" id="JASBNA010000003">
    <property type="protein sequence ID" value="KAK7693995.1"/>
    <property type="molecule type" value="Genomic_DNA"/>
</dbReference>
<accession>A0AAW0GSH1</accession>